<comment type="similarity">
    <text evidence="3">Belongs to the NADH:flavin oxidoreductase/NADH oxidase family.</text>
</comment>
<dbReference type="SUPFAM" id="SSF51395">
    <property type="entry name" value="FMN-linked oxidoreductases"/>
    <property type="match status" value="1"/>
</dbReference>
<evidence type="ECO:0000256" key="4">
    <source>
        <dbReference type="ARBA" id="ARBA00023002"/>
    </source>
</evidence>
<dbReference type="CDD" id="cd02933">
    <property type="entry name" value="OYE_like_FMN"/>
    <property type="match status" value="1"/>
</dbReference>
<gene>
    <name evidence="6" type="ORF">CDCA_CDCA18G4531</name>
</gene>
<evidence type="ECO:0000313" key="6">
    <source>
        <dbReference type="EMBL" id="KAK4538506.1"/>
    </source>
</evidence>
<comment type="cofactor">
    <cofactor evidence="1">
        <name>FMN</name>
        <dbReference type="ChEBI" id="CHEBI:58210"/>
    </cofactor>
</comment>
<dbReference type="EMBL" id="JANCYW010000018">
    <property type="protein sequence ID" value="KAK4538506.1"/>
    <property type="molecule type" value="Genomic_DNA"/>
</dbReference>
<protein>
    <recommendedName>
        <fullName evidence="5">NADH:flavin oxidoreductase/NADH oxidase N-terminal domain-containing protein</fullName>
    </recommendedName>
</protein>
<dbReference type="InterPro" id="IPR045247">
    <property type="entry name" value="Oye-like"/>
</dbReference>
<dbReference type="Proteomes" id="UP001301350">
    <property type="component" value="Unassembled WGS sequence"/>
</dbReference>
<dbReference type="FunFam" id="3.20.20.70:FF:000059">
    <property type="entry name" value="N-ethylmaleimide reductase, FMN-linked"/>
    <property type="match status" value="1"/>
</dbReference>
<dbReference type="GO" id="GO:0016628">
    <property type="term" value="F:oxidoreductase activity, acting on the CH-CH group of donors, NAD or NADP as acceptor"/>
    <property type="evidence" value="ECO:0007669"/>
    <property type="project" value="UniProtKB-ARBA"/>
</dbReference>
<dbReference type="PANTHER" id="PTHR22893">
    <property type="entry name" value="NADH OXIDOREDUCTASE-RELATED"/>
    <property type="match status" value="1"/>
</dbReference>
<dbReference type="InterPro" id="IPR001155">
    <property type="entry name" value="OxRdtase_FMN_N"/>
</dbReference>
<feature type="domain" description="NADH:flavin oxidoreductase/NADH oxidase N-terminal" evidence="5">
    <location>
        <begin position="8"/>
        <end position="342"/>
    </location>
</feature>
<evidence type="ECO:0000256" key="3">
    <source>
        <dbReference type="ARBA" id="ARBA00005979"/>
    </source>
</evidence>
<dbReference type="Pfam" id="PF00724">
    <property type="entry name" value="Oxidored_FMN"/>
    <property type="match status" value="1"/>
</dbReference>
<comment type="subcellular location">
    <subcellularLocation>
        <location evidence="2">Plastid</location>
        <location evidence="2">Chloroplast</location>
    </subcellularLocation>
</comment>
<dbReference type="GO" id="GO:0009507">
    <property type="term" value="C:chloroplast"/>
    <property type="evidence" value="ECO:0007669"/>
    <property type="project" value="UniProtKB-SubCell"/>
</dbReference>
<organism evidence="6 7">
    <name type="scientific">Cyanidium caldarium</name>
    <name type="common">Red alga</name>
    <dbReference type="NCBI Taxonomy" id="2771"/>
    <lineage>
        <taxon>Eukaryota</taxon>
        <taxon>Rhodophyta</taxon>
        <taxon>Bangiophyceae</taxon>
        <taxon>Cyanidiales</taxon>
        <taxon>Cyanidiaceae</taxon>
        <taxon>Cyanidium</taxon>
    </lineage>
</organism>
<dbReference type="GO" id="GO:0005829">
    <property type="term" value="C:cytosol"/>
    <property type="evidence" value="ECO:0007669"/>
    <property type="project" value="UniProtKB-ARBA"/>
</dbReference>
<dbReference type="AlphaFoldDB" id="A0AAV9J2A1"/>
<accession>A0AAV9J2A1</accession>
<sequence length="384" mass="42866">MDGENLKLLESYQLGDLRLPNRMVLAPLTRMRAGKNFIPGPLNALYYAQRASAAFIITEATQISQEGMGYADTPGIYTEEQVRGWRLVTESVHRNGGRIFCQLWHVGRVSHPSLQPGNQLPVAPSAIAPEGEAVTYQGMQPFVTPRALRTDEIPRIVEDYRRAAENAMRAGFDGIEIHSANGYLLNEFLEDGSNRRTDAYGGSIENRARIVFEVLQAVCTVWPSNRVGIRLSPDSEFMSMHDSDRPALYRYVVSQLNGYGLAYVHLIEPRIKGNIDSESNSELTVSFFRPLFHGTIITAGGYKRDDGEQCLRRGEADLVAYGRLFLANPDLPKRFSAGLALNHYDRSTFYGGSEKGYTDYPFVDDEDRKAAERALAAARDALNM</sequence>
<evidence type="ECO:0000256" key="1">
    <source>
        <dbReference type="ARBA" id="ARBA00001917"/>
    </source>
</evidence>
<name>A0AAV9J2A1_CYACA</name>
<comment type="caution">
    <text evidence="6">The sequence shown here is derived from an EMBL/GenBank/DDBJ whole genome shotgun (WGS) entry which is preliminary data.</text>
</comment>
<reference evidence="6 7" key="1">
    <citation type="submission" date="2022-07" db="EMBL/GenBank/DDBJ databases">
        <title>Genome-wide signatures of adaptation to extreme environments.</title>
        <authorList>
            <person name="Cho C.H."/>
            <person name="Yoon H.S."/>
        </authorList>
    </citation>
    <scope>NUCLEOTIDE SEQUENCE [LARGE SCALE GENOMIC DNA]</scope>
    <source>
        <strain evidence="6 7">DBV 063 E5</strain>
    </source>
</reference>
<dbReference type="InterPro" id="IPR013785">
    <property type="entry name" value="Aldolase_TIM"/>
</dbReference>
<evidence type="ECO:0000313" key="7">
    <source>
        <dbReference type="Proteomes" id="UP001301350"/>
    </source>
</evidence>
<evidence type="ECO:0000256" key="2">
    <source>
        <dbReference type="ARBA" id="ARBA00004229"/>
    </source>
</evidence>
<dbReference type="GO" id="GO:0010181">
    <property type="term" value="F:FMN binding"/>
    <property type="evidence" value="ECO:0007669"/>
    <property type="project" value="InterPro"/>
</dbReference>
<keyword evidence="7" id="KW-1185">Reference proteome</keyword>
<dbReference type="PANTHER" id="PTHR22893:SF91">
    <property type="entry name" value="NADPH DEHYDROGENASE 2-RELATED"/>
    <property type="match status" value="1"/>
</dbReference>
<proteinExistence type="inferred from homology"/>
<keyword evidence="4" id="KW-0560">Oxidoreductase</keyword>
<dbReference type="Gene3D" id="3.20.20.70">
    <property type="entry name" value="Aldolase class I"/>
    <property type="match status" value="1"/>
</dbReference>
<evidence type="ECO:0000259" key="5">
    <source>
        <dbReference type="Pfam" id="PF00724"/>
    </source>
</evidence>